<evidence type="ECO:0000313" key="6">
    <source>
        <dbReference type="Proteomes" id="UP001642360"/>
    </source>
</evidence>
<keyword evidence="2" id="KW-0804">Transcription</keyword>
<dbReference type="EMBL" id="CAUOFW020000837">
    <property type="protein sequence ID" value="CAK9137803.1"/>
    <property type="molecule type" value="Genomic_DNA"/>
</dbReference>
<evidence type="ECO:0000256" key="2">
    <source>
        <dbReference type="ARBA" id="ARBA00023163"/>
    </source>
</evidence>
<comment type="caution">
    <text evidence="5">The sequence shown here is derived from an EMBL/GenBank/DDBJ whole genome shotgun (WGS) entry which is preliminary data.</text>
</comment>
<protein>
    <recommendedName>
        <fullName evidence="4">Transcription factor MYC/MYB N-terminal domain-containing protein</fullName>
    </recommendedName>
</protein>
<sequence>MEEQLSPLAVTHLLQHTLRSLCIHENSQWVYAVFWRILPRNYPPPKWDSQGGAFDRSRGNRRNWILVWEDGFCNFAASTAEINNGDCPGSSVYGNCEYQHYQGLQPELFFKMSHEIYNYGEGLIGKVAADHGHKWIYKEPNDQEINFLSAWHTSAESHPRTWEAQFQSGIKTIALIAVREGVIQLGAVHKVVEDLSYVVLLRKKFGYIESIPGVLLPHPSSSAYPFRTDGCTAPESWHFQGNLAVAPPTEFYDQFNQPMRITPSMSSLEALLSKLPSVVPASSAPASSYCEAQPPYISSMKPLELMVGMEKVAKEEADEEDRHGRDILGETSSSFPSYQHHHQPFNYHHDLNVTSSGPNNSY</sequence>
<dbReference type="InterPro" id="IPR025610">
    <property type="entry name" value="MYC/MYB_N"/>
</dbReference>
<keyword evidence="1" id="KW-0805">Transcription regulation</keyword>
<gene>
    <name evidence="5" type="ORF">ILEXP_LOCUS4841</name>
</gene>
<dbReference type="PANTHER" id="PTHR46633:SF3">
    <property type="entry name" value="SERINE_THREONINE-PROTEIN KINASE WNK (WITH NO LYSINE)-LIKE PROTEIN"/>
    <property type="match status" value="1"/>
</dbReference>
<evidence type="ECO:0000256" key="1">
    <source>
        <dbReference type="ARBA" id="ARBA00023015"/>
    </source>
</evidence>
<feature type="region of interest" description="Disordered" evidence="3">
    <location>
        <begin position="314"/>
        <end position="341"/>
    </location>
</feature>
<name>A0ABC8R5A5_9AQUA</name>
<reference evidence="5 6" key="1">
    <citation type="submission" date="2024-02" db="EMBL/GenBank/DDBJ databases">
        <authorList>
            <person name="Vignale AGUSTIN F."/>
            <person name="Sosa J E."/>
            <person name="Modenutti C."/>
        </authorList>
    </citation>
    <scope>NUCLEOTIDE SEQUENCE [LARGE SCALE GENOMIC DNA]</scope>
</reference>
<keyword evidence="6" id="KW-1185">Reference proteome</keyword>
<feature type="compositionally biased region" description="Basic and acidic residues" evidence="3">
    <location>
        <begin position="314"/>
        <end position="328"/>
    </location>
</feature>
<evidence type="ECO:0000313" key="5">
    <source>
        <dbReference type="EMBL" id="CAK9137803.1"/>
    </source>
</evidence>
<accession>A0ABC8R5A5</accession>
<feature type="domain" description="Transcription factor MYC/MYB N-terminal" evidence="4">
    <location>
        <begin position="14"/>
        <end position="205"/>
    </location>
</feature>
<proteinExistence type="predicted"/>
<evidence type="ECO:0000259" key="4">
    <source>
        <dbReference type="Pfam" id="PF14215"/>
    </source>
</evidence>
<dbReference type="PANTHER" id="PTHR46633">
    <property type="entry name" value="TRANSCRIPTION FACTOR MYC/MYB-RELATED"/>
    <property type="match status" value="1"/>
</dbReference>
<dbReference type="Proteomes" id="UP001642360">
    <property type="component" value="Unassembled WGS sequence"/>
</dbReference>
<organism evidence="5 6">
    <name type="scientific">Ilex paraguariensis</name>
    <name type="common">yerba mate</name>
    <dbReference type="NCBI Taxonomy" id="185542"/>
    <lineage>
        <taxon>Eukaryota</taxon>
        <taxon>Viridiplantae</taxon>
        <taxon>Streptophyta</taxon>
        <taxon>Embryophyta</taxon>
        <taxon>Tracheophyta</taxon>
        <taxon>Spermatophyta</taxon>
        <taxon>Magnoliopsida</taxon>
        <taxon>eudicotyledons</taxon>
        <taxon>Gunneridae</taxon>
        <taxon>Pentapetalae</taxon>
        <taxon>asterids</taxon>
        <taxon>campanulids</taxon>
        <taxon>Aquifoliales</taxon>
        <taxon>Aquifoliaceae</taxon>
        <taxon>Ilex</taxon>
    </lineage>
</organism>
<evidence type="ECO:0000256" key="3">
    <source>
        <dbReference type="SAM" id="MobiDB-lite"/>
    </source>
</evidence>
<dbReference type="Pfam" id="PF14215">
    <property type="entry name" value="bHLH-MYC_N"/>
    <property type="match status" value="1"/>
</dbReference>
<dbReference type="AlphaFoldDB" id="A0ABC8R5A5"/>